<sequence length="295" mass="33312">MKFEKILFNTRFRDNTIGVLEQMLDLTAVGLKEIILVYVIPRDKVAFVPYGGYQKEKELEIRKKVAGKFEKWGATLEKKGVKSKIRIEVGIPNAVILSIAEKEKVNMIVAGRKKRTLLERVYVGTHLLDLARRSPIPLLMDKYMAEYEVDGKILTRVNEHIFSHPMLATDWSCPSENALEALISLKGLASNIIVAHNIGVKLTKAMSPAQFQEIKKESRKRLNEYRHRLIDAGLEAQTSLTSGRTVAEIINVSRKHNASMIVLGRTGKDWLSQYWLGGVSHRVAETSELPVLLIP</sequence>
<proteinExistence type="inferred from homology"/>
<dbReference type="InterPro" id="IPR006015">
    <property type="entry name" value="Universal_stress_UspA"/>
</dbReference>
<feature type="domain" description="UspA" evidence="2">
    <location>
        <begin position="3"/>
        <end position="140"/>
    </location>
</feature>
<dbReference type="PANTHER" id="PTHR46268">
    <property type="entry name" value="STRESS RESPONSE PROTEIN NHAX"/>
    <property type="match status" value="1"/>
</dbReference>
<dbReference type="SUPFAM" id="SSF52402">
    <property type="entry name" value="Adenine nucleotide alpha hydrolases-like"/>
    <property type="match status" value="2"/>
</dbReference>
<evidence type="ECO:0000259" key="2">
    <source>
        <dbReference type="Pfam" id="PF00582"/>
    </source>
</evidence>
<name>E1YIK6_9BACT</name>
<dbReference type="Pfam" id="PF00582">
    <property type="entry name" value="Usp"/>
    <property type="match status" value="2"/>
</dbReference>
<dbReference type="AlphaFoldDB" id="E1YIK6"/>
<evidence type="ECO:0000313" key="3">
    <source>
        <dbReference type="EMBL" id="CBX30053.1"/>
    </source>
</evidence>
<gene>
    <name evidence="3" type="ORF">N47_D28620</name>
</gene>
<comment type="similarity">
    <text evidence="1">Belongs to the universal stress protein A family.</text>
</comment>
<accession>E1YIK6</accession>
<dbReference type="EMBL" id="FR695874">
    <property type="protein sequence ID" value="CBX30053.1"/>
    <property type="molecule type" value="Genomic_DNA"/>
</dbReference>
<dbReference type="CDD" id="cd00293">
    <property type="entry name" value="USP-like"/>
    <property type="match status" value="2"/>
</dbReference>
<reference evidence="3" key="1">
    <citation type="journal article" date="2011" name="Environ. Microbiol.">
        <title>Genomic insights into the metabolic potential of the polycyclic aromatic hydrocarbon degrading sulfate-reducing Deltaproteobacterium N47.</title>
        <authorList>
            <person name="Bergmann F."/>
            <person name="Selesi D."/>
            <person name="Weinmaier T."/>
            <person name="Tischler P."/>
            <person name="Rattei T."/>
            <person name="Meckenstock R.U."/>
        </authorList>
    </citation>
    <scope>NUCLEOTIDE SEQUENCE</scope>
</reference>
<dbReference type="InterPro" id="IPR014729">
    <property type="entry name" value="Rossmann-like_a/b/a_fold"/>
</dbReference>
<dbReference type="PANTHER" id="PTHR46268:SF6">
    <property type="entry name" value="UNIVERSAL STRESS PROTEIN UP12"/>
    <property type="match status" value="1"/>
</dbReference>
<organism evidence="3">
    <name type="scientific">uncultured Desulfobacterium sp</name>
    <dbReference type="NCBI Taxonomy" id="201089"/>
    <lineage>
        <taxon>Bacteria</taxon>
        <taxon>Pseudomonadati</taxon>
        <taxon>Thermodesulfobacteriota</taxon>
        <taxon>Desulfobacteria</taxon>
        <taxon>Desulfobacterales</taxon>
        <taxon>Desulfobacteriaceae</taxon>
        <taxon>Desulfobacterium</taxon>
        <taxon>environmental samples</taxon>
    </lineage>
</organism>
<feature type="domain" description="UspA" evidence="2">
    <location>
        <begin position="166"/>
        <end position="295"/>
    </location>
</feature>
<dbReference type="InterPro" id="IPR006016">
    <property type="entry name" value="UspA"/>
</dbReference>
<protein>
    <recommendedName>
        <fullName evidence="2">UspA domain-containing protein</fullName>
    </recommendedName>
</protein>
<evidence type="ECO:0000256" key="1">
    <source>
        <dbReference type="ARBA" id="ARBA00008791"/>
    </source>
</evidence>
<dbReference type="Gene3D" id="3.40.50.620">
    <property type="entry name" value="HUPs"/>
    <property type="match status" value="2"/>
</dbReference>
<dbReference type="PRINTS" id="PR01438">
    <property type="entry name" value="UNVRSLSTRESS"/>
</dbReference>